<reference evidence="2 3" key="1">
    <citation type="submission" date="2015-12" db="EMBL/GenBank/DDBJ databases">
        <title>Diversity of Burkholderia near neighbor genomes.</title>
        <authorList>
            <person name="Sahl J."/>
            <person name="Wagner D."/>
            <person name="Keim P."/>
        </authorList>
    </citation>
    <scope>NUCLEOTIDE SEQUENCE [LARGE SCALE GENOMIC DNA]</scope>
    <source>
        <strain evidence="2 3">BDU6</strain>
    </source>
</reference>
<evidence type="ECO:0000313" key="2">
    <source>
        <dbReference type="EMBL" id="AOJ01668.1"/>
    </source>
</evidence>
<dbReference type="KEGG" id="buu:WS70_07395"/>
<feature type="compositionally biased region" description="Basic residues" evidence="1">
    <location>
        <begin position="51"/>
        <end position="63"/>
    </location>
</feature>
<dbReference type="AlphaFoldDB" id="A0A1B4FDC2"/>
<feature type="compositionally biased region" description="Low complexity" evidence="1">
    <location>
        <begin position="31"/>
        <end position="50"/>
    </location>
</feature>
<dbReference type="Proteomes" id="UP000062519">
    <property type="component" value="Chromosome 1"/>
</dbReference>
<evidence type="ECO:0000256" key="1">
    <source>
        <dbReference type="SAM" id="MobiDB-lite"/>
    </source>
</evidence>
<evidence type="ECO:0000313" key="3">
    <source>
        <dbReference type="Proteomes" id="UP000062519"/>
    </source>
</evidence>
<accession>A0A1B4FDC2</accession>
<feature type="region of interest" description="Disordered" evidence="1">
    <location>
        <begin position="31"/>
        <end position="68"/>
    </location>
</feature>
<organism evidence="2 3">
    <name type="scientific">Burkholderia mayonis</name>
    <dbReference type="NCBI Taxonomy" id="1385591"/>
    <lineage>
        <taxon>Bacteria</taxon>
        <taxon>Pseudomonadati</taxon>
        <taxon>Pseudomonadota</taxon>
        <taxon>Betaproteobacteria</taxon>
        <taxon>Burkholderiales</taxon>
        <taxon>Burkholderiaceae</taxon>
        <taxon>Burkholderia</taxon>
        <taxon>pseudomallei group</taxon>
    </lineage>
</organism>
<name>A0A1B4FDC2_9BURK</name>
<dbReference type="EMBL" id="CP013386">
    <property type="protein sequence ID" value="AOJ01668.1"/>
    <property type="molecule type" value="Genomic_DNA"/>
</dbReference>
<sequence length="93" mass="10264">MRERAGSMRKQPRHRAGLFHFCELDSLGRLSGRSGLDSSSDVGRYGQSSGRGRRRDAKPHRRVGVSYRPACRRSALGVSAHQRINATTRATAA</sequence>
<keyword evidence="3" id="KW-1185">Reference proteome</keyword>
<protein>
    <submittedName>
        <fullName evidence="2">Uncharacterized protein</fullName>
    </submittedName>
</protein>
<proteinExistence type="predicted"/>
<gene>
    <name evidence="2" type="ORF">WS70_07395</name>
</gene>